<dbReference type="AlphaFoldDB" id="A0A7W8AD17"/>
<sequence length="46" mass="4823">MKTTARVMSGMMGRTLRGGVVERAAATAEQIAGALAVPPAQQRPRQ</sequence>
<proteinExistence type="predicted"/>
<gene>
    <name evidence="1" type="ORF">HNR40_009355</name>
</gene>
<reference evidence="1 2" key="1">
    <citation type="submission" date="2020-08" db="EMBL/GenBank/DDBJ databases">
        <title>Genomic Encyclopedia of Type Strains, Phase IV (KMG-IV): sequencing the most valuable type-strain genomes for metagenomic binning, comparative biology and taxonomic classification.</title>
        <authorList>
            <person name="Goeker M."/>
        </authorList>
    </citation>
    <scope>NUCLEOTIDE SEQUENCE [LARGE SCALE GENOMIC DNA]</scope>
    <source>
        <strain evidence="1 2">DSM 45385</strain>
    </source>
</reference>
<dbReference type="RefSeq" id="WP_184973320.1">
    <property type="nucleotide sequence ID" value="NZ_JACHIN010000019.1"/>
</dbReference>
<protein>
    <submittedName>
        <fullName evidence="1">Uncharacterized protein</fullName>
    </submittedName>
</protein>
<evidence type="ECO:0000313" key="1">
    <source>
        <dbReference type="EMBL" id="MBB5083850.1"/>
    </source>
</evidence>
<dbReference type="Proteomes" id="UP000568380">
    <property type="component" value="Unassembled WGS sequence"/>
</dbReference>
<comment type="caution">
    <text evidence="1">The sequence shown here is derived from an EMBL/GenBank/DDBJ whole genome shotgun (WGS) entry which is preliminary data.</text>
</comment>
<name>A0A7W8AD17_9ACTN</name>
<organism evidence="1 2">
    <name type="scientific">Nonomuraea endophytica</name>
    <dbReference type="NCBI Taxonomy" id="714136"/>
    <lineage>
        <taxon>Bacteria</taxon>
        <taxon>Bacillati</taxon>
        <taxon>Actinomycetota</taxon>
        <taxon>Actinomycetes</taxon>
        <taxon>Streptosporangiales</taxon>
        <taxon>Streptosporangiaceae</taxon>
        <taxon>Nonomuraea</taxon>
    </lineage>
</organism>
<accession>A0A7W8AD17</accession>
<evidence type="ECO:0000313" key="2">
    <source>
        <dbReference type="Proteomes" id="UP000568380"/>
    </source>
</evidence>
<keyword evidence="2" id="KW-1185">Reference proteome</keyword>
<dbReference type="EMBL" id="JACHIN010000019">
    <property type="protein sequence ID" value="MBB5083850.1"/>
    <property type="molecule type" value="Genomic_DNA"/>
</dbReference>